<gene>
    <name evidence="14" type="ORF">CSAL01_00926</name>
</gene>
<organism evidence="14 15">
    <name type="scientific">Colletotrichum salicis</name>
    <dbReference type="NCBI Taxonomy" id="1209931"/>
    <lineage>
        <taxon>Eukaryota</taxon>
        <taxon>Fungi</taxon>
        <taxon>Dikarya</taxon>
        <taxon>Ascomycota</taxon>
        <taxon>Pezizomycotina</taxon>
        <taxon>Sordariomycetes</taxon>
        <taxon>Hypocreomycetidae</taxon>
        <taxon>Glomerellales</taxon>
        <taxon>Glomerellaceae</taxon>
        <taxon>Colletotrichum</taxon>
        <taxon>Colletotrichum acutatum species complex</taxon>
    </lineage>
</organism>
<keyword evidence="4" id="KW-0479">Metal-binding</keyword>
<dbReference type="SUPFAM" id="SSF53474">
    <property type="entry name" value="alpha/beta-Hydrolases"/>
    <property type="match status" value="1"/>
</dbReference>
<dbReference type="InterPro" id="IPR000960">
    <property type="entry name" value="Flavin_mOase"/>
</dbReference>
<dbReference type="GO" id="GO:0004499">
    <property type="term" value="F:N,N-dimethylaniline monooxygenase activity"/>
    <property type="evidence" value="ECO:0007669"/>
    <property type="project" value="InterPro"/>
</dbReference>
<keyword evidence="13" id="KW-0472">Membrane</keyword>
<dbReference type="PRINTS" id="PR00370">
    <property type="entry name" value="FMOXYGENASE"/>
</dbReference>
<keyword evidence="7" id="KW-0274">FAD</keyword>
<keyword evidence="8" id="KW-0106">Calcium</keyword>
<comment type="similarity">
    <text evidence="1 11">Belongs to the tannase family.</text>
</comment>
<evidence type="ECO:0000256" key="9">
    <source>
        <dbReference type="ARBA" id="ARBA00023002"/>
    </source>
</evidence>
<feature type="transmembrane region" description="Helical" evidence="13">
    <location>
        <begin position="1466"/>
        <end position="1489"/>
    </location>
</feature>
<dbReference type="GO" id="GO:0030600">
    <property type="term" value="F:feruloyl esterase activity"/>
    <property type="evidence" value="ECO:0007669"/>
    <property type="project" value="UniProtKB-ARBA"/>
</dbReference>
<dbReference type="Proteomes" id="UP000070121">
    <property type="component" value="Unassembled WGS sequence"/>
</dbReference>
<evidence type="ECO:0000256" key="10">
    <source>
        <dbReference type="ARBA" id="ARBA00023157"/>
    </source>
</evidence>
<evidence type="ECO:0000256" key="12">
    <source>
        <dbReference type="SAM" id="MobiDB-lite"/>
    </source>
</evidence>
<dbReference type="InterPro" id="IPR036188">
    <property type="entry name" value="FAD/NAD-bd_sf"/>
</dbReference>
<dbReference type="InterPro" id="IPR020946">
    <property type="entry name" value="Flavin_mOase-like"/>
</dbReference>
<protein>
    <recommendedName>
        <fullName evidence="11">Carboxylic ester hydrolase</fullName>
        <ecNumber evidence="11">3.1.1.-</ecNumber>
    </recommendedName>
</protein>
<feature type="region of interest" description="Disordered" evidence="12">
    <location>
        <begin position="559"/>
        <end position="597"/>
    </location>
</feature>
<evidence type="ECO:0000256" key="13">
    <source>
        <dbReference type="SAM" id="Phobius"/>
    </source>
</evidence>
<evidence type="ECO:0000256" key="3">
    <source>
        <dbReference type="ARBA" id="ARBA00022630"/>
    </source>
</evidence>
<keyword evidence="9" id="KW-0560">Oxidoreductase</keyword>
<dbReference type="Gene3D" id="3.50.50.60">
    <property type="entry name" value="FAD/NAD(P)-binding domain"/>
    <property type="match status" value="1"/>
</dbReference>
<evidence type="ECO:0000313" key="15">
    <source>
        <dbReference type="Proteomes" id="UP000070121"/>
    </source>
</evidence>
<dbReference type="InterPro" id="IPR011118">
    <property type="entry name" value="Tannase/feruloyl_esterase"/>
</dbReference>
<accession>A0A135USE3</accession>
<dbReference type="Pfam" id="PF00743">
    <property type="entry name" value="FMO-like"/>
    <property type="match status" value="1"/>
</dbReference>
<dbReference type="PANTHER" id="PTHR33938:SF13">
    <property type="entry name" value="CARBOXYLIC ESTER HYDROLASE"/>
    <property type="match status" value="1"/>
</dbReference>
<evidence type="ECO:0000256" key="2">
    <source>
        <dbReference type="ARBA" id="ARBA00022487"/>
    </source>
</evidence>
<dbReference type="Gene3D" id="3.40.50.1820">
    <property type="entry name" value="alpha/beta hydrolase"/>
    <property type="match status" value="1"/>
</dbReference>
<evidence type="ECO:0000256" key="8">
    <source>
        <dbReference type="ARBA" id="ARBA00022837"/>
    </source>
</evidence>
<keyword evidence="6 11" id="KW-0378">Hydrolase</keyword>
<reference evidence="14 15" key="1">
    <citation type="submission" date="2014-02" db="EMBL/GenBank/DDBJ databases">
        <title>The genome sequence of Colletotrichum salicis CBS 607.94.</title>
        <authorList>
            <person name="Baroncelli R."/>
            <person name="Thon M.R."/>
        </authorList>
    </citation>
    <scope>NUCLEOTIDE SEQUENCE [LARGE SCALE GENOMIC DNA]</scope>
    <source>
        <strain evidence="14 15">CBS 607.94</strain>
    </source>
</reference>
<keyword evidence="13" id="KW-0812">Transmembrane</keyword>
<keyword evidence="15" id="KW-1185">Reference proteome</keyword>
<keyword evidence="5" id="KW-0732">Signal</keyword>
<evidence type="ECO:0000256" key="5">
    <source>
        <dbReference type="ARBA" id="ARBA00022729"/>
    </source>
</evidence>
<keyword evidence="2" id="KW-0719">Serine esterase</keyword>
<proteinExistence type="inferred from homology"/>
<dbReference type="Pfam" id="PF07519">
    <property type="entry name" value="Tannase"/>
    <property type="match status" value="1"/>
</dbReference>
<dbReference type="GO" id="GO:0050660">
    <property type="term" value="F:flavin adenine dinucleotide binding"/>
    <property type="evidence" value="ECO:0007669"/>
    <property type="project" value="InterPro"/>
</dbReference>
<evidence type="ECO:0000256" key="7">
    <source>
        <dbReference type="ARBA" id="ARBA00022827"/>
    </source>
</evidence>
<name>A0A135USE3_9PEZI</name>
<dbReference type="OrthoDB" id="3039123at2759"/>
<keyword evidence="3" id="KW-0285">Flavoprotein</keyword>
<comment type="caution">
    <text evidence="14">The sequence shown here is derived from an EMBL/GenBank/DDBJ whole genome shotgun (WGS) entry which is preliminary data.</text>
</comment>
<keyword evidence="13" id="KW-1133">Transmembrane helix</keyword>
<dbReference type="PANTHER" id="PTHR33938">
    <property type="entry name" value="FERULOYL ESTERASE B-RELATED"/>
    <property type="match status" value="1"/>
</dbReference>
<evidence type="ECO:0000313" key="14">
    <source>
        <dbReference type="EMBL" id="KXH63309.1"/>
    </source>
</evidence>
<dbReference type="GO" id="GO:0046872">
    <property type="term" value="F:metal ion binding"/>
    <property type="evidence" value="ECO:0007669"/>
    <property type="project" value="UniProtKB-KW"/>
</dbReference>
<dbReference type="InterPro" id="IPR029058">
    <property type="entry name" value="AB_hydrolase_fold"/>
</dbReference>
<evidence type="ECO:0000256" key="11">
    <source>
        <dbReference type="RuleBase" id="RU361238"/>
    </source>
</evidence>
<sequence>MPAGITQLLSLAPGGPGSQAPLGTSHQVGASSTSIDLNPCVAATFSAPSLLGADFLSLEASLVANFSGPVPAEWRFSQPAVELHNASFCNITVSYTHPGHSDVVSVETWLPSKDWNGRLQAVGGGGWRAGRMLLSYTTMAGAIADGYATVTTDSGLGDAMGPNTWALISPGNSNLYALQDLGSQTLYDEAIIAKHLIENYYGREPSYSYWNGCSQGGRQGAALAQRYPSVYDGIIAAAPAINWAGVLINTMWPRVYMDVTEQYPHPCELQQLTVLAVSACDRLDGVEDGLIADTNACKSIFDPHAYIGSDFYCPLTGKSANISSTAAAVANAMWTGPFTAEGESTYLYGLEMGTDLVFGAQTSCTEDGKCTGVPNAAVTLLLAYFIGKDPAITTTKISFKELERAYHSFRQQYDAYLGTDDPDLSSFRNSGGKMITFHGLADPLIPPNNTLNYYKDVLNQQDDAQDFYRYFLVPGLGHCWGGPGGGQPTALFDQLRSWVENGTAPESSPVTITKPDRTHETQCDEAKPQCGQCLKAAITCDFTASSSITDIVPTHDEIVENASQANSRRRGRPRKNRDTASKGLSPQELFGSPDSLRSRSTDTALVVTRNGDQQAQIAPELPWLWTIDDLELQYHFLTSDDLTYSNSRLWREKVPRLAFNQHYVLHLLLAVSALHLSREKQDSADSARYEQLADVHYHIGLRQVMEIMPTSNRNYAGALYISTTLVCAYAFAKKPSPEHLLVISDGEEVAWFELLRGVRIVVTTMGWDAIYSGVLGPFPADEDEKSLPEPGPTTRPVQWEPALSSLADLISNSGDPEASVYLEMVQRISSCFETTFGTMKKPKLDCNGKMEVIIGCIYGIEDDFVLCLKHKRPFALLVLAHFVVLLKSLEWMWYIKGWASHILHGIALILGPQCRQYLRWPREEIERLGNDRDRLNEGDCVFCSLLYLCVKVKRDSTASFDHRLAIIANTAVSIRGSGPIAKAIRVAVIGAGASDLVTPKYLRQARQYLGVPYVEVRIFEKEDWVGGVYKYKAYEEAEMVSSKYLIAFSDFRVSKDLPDFLPAEEFVRYLEGFCTHFDLWGVIETKTEILRVSHTSSGHRVFFRRIEGMRAADRRDGEQQEESWDCDAIAICSGLNNMPSIPSIEGPENMSYLHSSEVKERRQFGSNTSIMILGAGETAMDIVHLAVTSEAREVVVPLPEVMQVWKPDPRQKPVDTAIANFLDTAYLPERLQHSSLLWTVYDKMLKCLHYISGRTAAGPDQWVGEIEGDRNNVDSYNKKCEHAEALSPVVKPDLIIAATGYRRGEVTADFIGFVRPGIGAIPPLAELQAQLWALNLLRDKYPQEMALSTADSDRGESNNAVPRYEVDYALKARGGHDLFKSKHGVEQEPYAYQLALDMGSAPTFSFMRRQGFKELYTWAMGSNFNTKFRLIGPWRWTKGALPIMRGELFDVVKQTGGGVFFTTYTLFPLLLFGSLTLLLQATAGILRLAGMKERANRVLGSENIPRREGDDLQEWE</sequence>
<dbReference type="GO" id="GO:0050661">
    <property type="term" value="F:NADP binding"/>
    <property type="evidence" value="ECO:0007669"/>
    <property type="project" value="InterPro"/>
</dbReference>
<dbReference type="SUPFAM" id="SSF51905">
    <property type="entry name" value="FAD/NAD(P)-binding domain"/>
    <property type="match status" value="1"/>
</dbReference>
<dbReference type="EMBL" id="JFFI01001096">
    <property type="protein sequence ID" value="KXH63309.1"/>
    <property type="molecule type" value="Genomic_DNA"/>
</dbReference>
<evidence type="ECO:0000256" key="4">
    <source>
        <dbReference type="ARBA" id="ARBA00022723"/>
    </source>
</evidence>
<evidence type="ECO:0000256" key="1">
    <source>
        <dbReference type="ARBA" id="ARBA00006249"/>
    </source>
</evidence>
<keyword evidence="10" id="KW-1015">Disulfide bond</keyword>
<evidence type="ECO:0000256" key="6">
    <source>
        <dbReference type="ARBA" id="ARBA00022801"/>
    </source>
</evidence>
<dbReference type="EC" id="3.1.1.-" evidence="11"/>